<dbReference type="InterPro" id="IPR043129">
    <property type="entry name" value="ATPase_NBD"/>
</dbReference>
<keyword evidence="1" id="KW-0418">Kinase</keyword>
<keyword evidence="2" id="KW-1185">Reference proteome</keyword>
<gene>
    <name evidence="1" type="ORF">N7U62_06965</name>
</gene>
<dbReference type="Gene3D" id="1.10.720.160">
    <property type="match status" value="1"/>
</dbReference>
<protein>
    <submittedName>
        <fullName evidence="1">N-acetylglucosamine kinase</fullName>
    </submittedName>
</protein>
<dbReference type="PANTHER" id="PTHR43190">
    <property type="entry name" value="N-ACETYL-D-GLUCOSAMINE KINASE"/>
    <property type="match status" value="1"/>
</dbReference>
<dbReference type="SUPFAM" id="SSF53067">
    <property type="entry name" value="Actin-like ATPase domain"/>
    <property type="match status" value="2"/>
</dbReference>
<sequence>MKLIADSGSTKTAWRLIDDTGKIFQANSVGINPYYMKKEEIQKAVSDGLVDYKDHPITSIHFYGSGCSSDNNKTLISDALLGLYPEATVEVDHDLMAAARALCGHQPGIACILGTGSNSCQYDGNSITENVTSLGYLLGDEGSGNMLGRMLIKRYFKHQLPDDLKAKFDEKYHLTRSELLENIYRSDMPIRFLSSFSKFIFDHIKHPYFYQMVYDCFEEFFDENVCQYSEHQSLPIHFTGSVAFYYGHILRQVAMDKGLTMGLITEDPVAGLALYHKNDWL</sequence>
<evidence type="ECO:0000313" key="2">
    <source>
        <dbReference type="Proteomes" id="UP001300692"/>
    </source>
</evidence>
<keyword evidence="1" id="KW-0808">Transferase</keyword>
<dbReference type="EMBL" id="JAOYOD010000001">
    <property type="protein sequence ID" value="MCV9386397.1"/>
    <property type="molecule type" value="Genomic_DNA"/>
</dbReference>
<dbReference type="RefSeq" id="WP_264137186.1">
    <property type="nucleotide sequence ID" value="NZ_JAOYOD010000001.1"/>
</dbReference>
<dbReference type="CDD" id="cd24079">
    <property type="entry name" value="ASKHA_NBD_PG1100-like"/>
    <property type="match status" value="1"/>
</dbReference>
<dbReference type="GO" id="GO:0016301">
    <property type="term" value="F:kinase activity"/>
    <property type="evidence" value="ECO:0007669"/>
    <property type="project" value="UniProtKB-KW"/>
</dbReference>
<dbReference type="Gene3D" id="3.30.420.40">
    <property type="match status" value="2"/>
</dbReference>
<proteinExistence type="predicted"/>
<comment type="caution">
    <text evidence="1">The sequence shown here is derived from an EMBL/GenBank/DDBJ whole genome shotgun (WGS) entry which is preliminary data.</text>
</comment>
<organism evidence="1 2">
    <name type="scientific">Reichenbachiella ulvae</name>
    <dbReference type="NCBI Taxonomy" id="2980104"/>
    <lineage>
        <taxon>Bacteria</taxon>
        <taxon>Pseudomonadati</taxon>
        <taxon>Bacteroidota</taxon>
        <taxon>Cytophagia</taxon>
        <taxon>Cytophagales</taxon>
        <taxon>Reichenbachiellaceae</taxon>
        <taxon>Reichenbachiella</taxon>
    </lineage>
</organism>
<dbReference type="Proteomes" id="UP001300692">
    <property type="component" value="Unassembled WGS sequence"/>
</dbReference>
<evidence type="ECO:0000313" key="1">
    <source>
        <dbReference type="EMBL" id="MCV9386397.1"/>
    </source>
</evidence>
<name>A0ABT3CRU1_9BACT</name>
<reference evidence="1 2" key="1">
    <citation type="submission" date="2022-10" db="EMBL/GenBank/DDBJ databases">
        <title>Comparative genomics and taxonomic characterization of three novel marine species of genus Reichenbachiella exhibiting antioxidant and polysaccharide degradation activities.</title>
        <authorList>
            <person name="Muhammad N."/>
            <person name="Lee Y.-J."/>
            <person name="Ko J."/>
            <person name="Kim S.-G."/>
        </authorList>
    </citation>
    <scope>NUCLEOTIDE SEQUENCE [LARGE SCALE GENOMIC DNA]</scope>
    <source>
        <strain evidence="1 2">ABR2-5</strain>
    </source>
</reference>
<dbReference type="InterPro" id="IPR052519">
    <property type="entry name" value="Euk-type_GlcNAc_Kinase"/>
</dbReference>
<dbReference type="PANTHER" id="PTHR43190:SF3">
    <property type="entry name" value="N-ACETYL-D-GLUCOSAMINE KINASE"/>
    <property type="match status" value="1"/>
</dbReference>
<accession>A0ABT3CRU1</accession>